<gene>
    <name evidence="1" type="ORF">C4F51_01325</name>
</gene>
<dbReference type="RefSeq" id="WP_193906462.1">
    <property type="nucleotide sequence ID" value="NZ_PRDL01000001.1"/>
</dbReference>
<dbReference type="AlphaFoldDB" id="A0A928YSJ6"/>
<keyword evidence="2" id="KW-1185">Reference proteome</keyword>
<dbReference type="Proteomes" id="UP000652567">
    <property type="component" value="Unassembled WGS sequence"/>
</dbReference>
<comment type="caution">
    <text evidence="1">The sequence shown here is derived from an EMBL/GenBank/DDBJ whole genome shotgun (WGS) entry which is preliminary data.</text>
</comment>
<accession>A0A928YSJ6</accession>
<protein>
    <submittedName>
        <fullName evidence="1">Uncharacterized protein</fullName>
    </submittedName>
</protein>
<proteinExistence type="predicted"/>
<sequence>MKKELIIVLFGAVLGGASTFGFDVLKSKYMKLDDPLSDGVRELTSISKELVLEQSALNGYLNDLVTNVNVPQEIKVEINQIENRVNNFLQVAAAFEERSRTVVGITKSFEEINKNRVYNADADLVLANGQAVTLCGNENTLAVDASGKFSIRLNGSAHYPSVGSEFHFSSPSGRSMISYLGKTYERYKFRVVCVAEIKK</sequence>
<dbReference type="EMBL" id="PRDL01000001">
    <property type="protein sequence ID" value="MBE8715827.1"/>
    <property type="molecule type" value="Genomic_DNA"/>
</dbReference>
<organism evidence="1 2">
    <name type="scientific">Cellvibrio polysaccharolyticus</name>
    <dbReference type="NCBI Taxonomy" id="2082724"/>
    <lineage>
        <taxon>Bacteria</taxon>
        <taxon>Pseudomonadati</taxon>
        <taxon>Pseudomonadota</taxon>
        <taxon>Gammaproteobacteria</taxon>
        <taxon>Cellvibrionales</taxon>
        <taxon>Cellvibrionaceae</taxon>
        <taxon>Cellvibrio</taxon>
    </lineage>
</organism>
<reference evidence="1" key="1">
    <citation type="submission" date="2018-07" db="EMBL/GenBank/DDBJ databases">
        <title>Genome assembly of strain Ka43.</title>
        <authorList>
            <person name="Kukolya J."/>
            <person name="Nagy I."/>
            <person name="Horvath B."/>
            <person name="Toth A."/>
        </authorList>
    </citation>
    <scope>NUCLEOTIDE SEQUENCE</scope>
    <source>
        <strain evidence="1">KB43</strain>
    </source>
</reference>
<evidence type="ECO:0000313" key="1">
    <source>
        <dbReference type="EMBL" id="MBE8715827.1"/>
    </source>
</evidence>
<name>A0A928YSJ6_9GAMM</name>
<evidence type="ECO:0000313" key="2">
    <source>
        <dbReference type="Proteomes" id="UP000652567"/>
    </source>
</evidence>